<sequence>MDIQPSNNELYPIAVLIDELKVSPTSYHVELLKGTCHDDVLLRLNAIKRLSTIALALGPERTRDELIPFLDESVEDEDEVLTALSEVLGSFVEYVGGPEHGHVLLSPLENLAAIEEPLVREKAVESLNKICQELSQNQVEDYFIPLVIRLSKADWFTSKISATGLYTVPYSKATPRSQDVLRQHFAQLVHDDTPMVRRQAATNLAKFVKTMPANLVVSEMIPLFQHLAQDDQDSVRLLTVEVLISIAEVVPKDQQPSHVVILTILRSLFGDKSWRVRYMVADKFEKIAKAVEGDVVRRDLVPAFVKLLKDSEAEVRTAIAGQIPGFCGLLDRQILLDEIMSPVEDLVTDTSQHVRAALATQISGLAPILGKDETISHLLPMFLQMLKDEFPDVRLHIISKLEQVNDGKAMPAVIGIELLSQSLLPAIVQLAEDKQWRVRLAIIEYIPLLAKQLGVEFFDEKLGNLCMSWLGDTVFSIRQAATLNLKQLTDVFGVEWARQTIIPKVMAMGNQSNYLYRMTTCAAITTLAPAVNVAAIKEFILPMIHQLIHDPIPNIRFNVAKSYGVLIDVLRKLPAEGTLANVKPDSTAGPSDLGLELIQKQIVPNLEKLQADNDVDVRFFAAQALANIGDLMQTS</sequence>
<dbReference type="GO" id="GO:0019888">
    <property type="term" value="F:protein phosphatase regulator activity"/>
    <property type="evidence" value="ECO:0007669"/>
    <property type="project" value="TreeGrafter"/>
</dbReference>
<proteinExistence type="inferred from homology"/>
<dbReference type="EMBL" id="LN890983">
    <property type="protein sequence ID" value="CUS12833.1"/>
    <property type="molecule type" value="Genomic_DNA"/>
</dbReference>
<evidence type="ECO:0000256" key="1">
    <source>
        <dbReference type="ARBA" id="ARBA00022737"/>
    </source>
</evidence>
<feature type="repeat" description="HEAT" evidence="3">
    <location>
        <begin position="220"/>
        <end position="258"/>
    </location>
</feature>
<feature type="repeat" description="HEAT" evidence="3">
    <location>
        <begin position="540"/>
        <end position="578"/>
    </location>
</feature>
<feature type="repeat" description="HEAT" evidence="3">
    <location>
        <begin position="339"/>
        <end position="377"/>
    </location>
</feature>
<comment type="similarity">
    <text evidence="2">Belongs to the phosphatase 2A regulatory subunit A family.</text>
</comment>
<dbReference type="PROSITE" id="PS50077">
    <property type="entry name" value="HEAT_REPEAT"/>
    <property type="match status" value="10"/>
</dbReference>
<evidence type="ECO:0000256" key="3">
    <source>
        <dbReference type="PROSITE-ProRule" id="PRU00103"/>
    </source>
</evidence>
<dbReference type="GO" id="GO:0000159">
    <property type="term" value="C:protein phosphatase type 2A complex"/>
    <property type="evidence" value="ECO:0007669"/>
    <property type="project" value="TreeGrafter"/>
</dbReference>
<evidence type="ECO:0000313" key="6">
    <source>
        <dbReference type="Proteomes" id="UP001412239"/>
    </source>
</evidence>
<dbReference type="AlphaFoldDB" id="A0A292Q270"/>
<dbReference type="InterPro" id="IPR011989">
    <property type="entry name" value="ARM-like"/>
</dbReference>
<accession>A0A292Q270</accession>
<dbReference type="InterPro" id="IPR054573">
    <property type="entry name" value="PP2A/SF3B1-like_HEAT"/>
</dbReference>
<dbReference type="InterPro" id="IPR016024">
    <property type="entry name" value="ARM-type_fold"/>
</dbReference>
<name>A0A292Q270_9PEZI</name>
<organism evidence="5 6">
    <name type="scientific">Tuber aestivum</name>
    <name type="common">summer truffle</name>
    <dbReference type="NCBI Taxonomy" id="59557"/>
    <lineage>
        <taxon>Eukaryota</taxon>
        <taxon>Fungi</taxon>
        <taxon>Dikarya</taxon>
        <taxon>Ascomycota</taxon>
        <taxon>Pezizomycotina</taxon>
        <taxon>Pezizomycetes</taxon>
        <taxon>Pezizales</taxon>
        <taxon>Tuberaceae</taxon>
        <taxon>Tuber</taxon>
    </lineage>
</organism>
<dbReference type="GO" id="GO:0005829">
    <property type="term" value="C:cytosol"/>
    <property type="evidence" value="ECO:0007669"/>
    <property type="project" value="TreeGrafter"/>
</dbReference>
<dbReference type="Proteomes" id="UP001412239">
    <property type="component" value="Unassembled WGS sequence"/>
</dbReference>
<keyword evidence="6" id="KW-1185">Reference proteome</keyword>
<feature type="repeat" description="HEAT" evidence="3">
    <location>
        <begin position="104"/>
        <end position="142"/>
    </location>
</feature>
<evidence type="ECO:0000256" key="2">
    <source>
        <dbReference type="ARBA" id="ARBA00038332"/>
    </source>
</evidence>
<dbReference type="FunFam" id="1.25.10.10:FF:000011">
    <property type="entry name" value="Serine/threonine-protein phosphatase 2A regulatory subunit A alpha isoform"/>
    <property type="match status" value="1"/>
</dbReference>
<feature type="repeat" description="HEAT" evidence="3">
    <location>
        <begin position="378"/>
        <end position="413"/>
    </location>
</feature>
<dbReference type="Gene3D" id="1.25.10.10">
    <property type="entry name" value="Leucine-rich Repeat Variant"/>
    <property type="match status" value="1"/>
</dbReference>
<reference evidence="5" key="1">
    <citation type="submission" date="2015-10" db="EMBL/GenBank/DDBJ databases">
        <authorList>
            <person name="Regsiter A."/>
            <person name="william w."/>
        </authorList>
    </citation>
    <scope>NUCLEOTIDE SEQUENCE</scope>
    <source>
        <strain evidence="5">Montdore</strain>
    </source>
</reference>
<feature type="repeat" description="HEAT" evidence="3">
    <location>
        <begin position="261"/>
        <end position="299"/>
    </location>
</feature>
<dbReference type="PANTHER" id="PTHR10648:SF4">
    <property type="entry name" value="PROTEIN PHOSPHATASE 2 (FORMERLY 2A), REGULATORY SUBUNIT A, BETA ISOFORM-RELATED"/>
    <property type="match status" value="1"/>
</dbReference>
<evidence type="ECO:0000259" key="4">
    <source>
        <dbReference type="Pfam" id="PF22646"/>
    </source>
</evidence>
<feature type="repeat" description="HEAT" evidence="3">
    <location>
        <begin position="602"/>
        <end position="635"/>
    </location>
</feature>
<dbReference type="GO" id="GO:0005634">
    <property type="term" value="C:nucleus"/>
    <property type="evidence" value="ECO:0007669"/>
    <property type="project" value="TreeGrafter"/>
</dbReference>
<protein>
    <recommendedName>
        <fullName evidence="4">Phosphatase PP2A regulatory subunit A/Splicing factor 3B subunit 1-like HEAT repeat domain-containing protein</fullName>
    </recommendedName>
</protein>
<dbReference type="InterPro" id="IPR021133">
    <property type="entry name" value="HEAT_type_2"/>
</dbReference>
<feature type="domain" description="Phosphatase PP2A regulatory subunit A/Splicing factor 3B subunit 1-like HEAT repeat" evidence="4">
    <location>
        <begin position="295"/>
        <end position="370"/>
    </location>
</feature>
<evidence type="ECO:0000313" key="5">
    <source>
        <dbReference type="EMBL" id="CUS12833.1"/>
    </source>
</evidence>
<dbReference type="Pfam" id="PF22646">
    <property type="entry name" value="PPP2R1A-like_HEAT"/>
    <property type="match status" value="1"/>
</dbReference>
<dbReference type="SUPFAM" id="SSF48371">
    <property type="entry name" value="ARM repeat"/>
    <property type="match status" value="1"/>
</dbReference>
<feature type="repeat" description="HEAT" evidence="3">
    <location>
        <begin position="423"/>
        <end position="461"/>
    </location>
</feature>
<dbReference type="InterPro" id="IPR051023">
    <property type="entry name" value="PP2A_Regulatory_Subunit_A"/>
</dbReference>
<feature type="repeat" description="HEAT" evidence="3">
    <location>
        <begin position="181"/>
        <end position="219"/>
    </location>
</feature>
<keyword evidence="1" id="KW-0677">Repeat</keyword>
<dbReference type="PANTHER" id="PTHR10648">
    <property type="entry name" value="SERINE/THREONINE-PROTEIN PHOSPHATASE PP2A 65 KDA REGULATORY SUBUNIT"/>
    <property type="match status" value="1"/>
</dbReference>
<feature type="repeat" description="HEAT" evidence="3">
    <location>
        <begin position="300"/>
        <end position="338"/>
    </location>
</feature>
<gene>
    <name evidence="5" type="ORF">GSTUAT00003106001</name>
</gene>